<accession>A0ACC0UEZ5</accession>
<gene>
    <name evidence="1" type="ORF">F5148DRAFT_1337622</name>
</gene>
<sequence length="420" mass="45682">MVMTVTVLPPTAQLPPIKSLDDAPLGHLHDAIQYLQTIYNPEIRGSRRIIRRGSASNNSPHAGFAPRIHHTAASELESGPGEPSSDDPGNATEIRADAFEHAYAVRWLTALIAQKTTTLPDRDDDDDDDDGPAPNLEALLQSAAALLAVCAGAASAGTRTRTYVLCGARVRLTDLALRNDDFGSVGAQTWGSACVLAEMIAEAPVEEAAAAAEIRVLELGAGTGLVSLTIGRTLEKSGRHGHRRPDKRDSRIGRAEIVVSDVYAPALENLRLNIRRNFPPECDPDSSASAPARGISISAHFLDWEEAADPARPLGAPFDVPFDEVFGADIVYELEHAAWIKACLRRVLRLTGRFHLVIPLREGFTRESATVERVFPHVEDLYRAIDAGPTLCITQKEDITCEAWPEGKGEVEYVHYTIRW</sequence>
<reference evidence="1" key="1">
    <citation type="submission" date="2021-03" db="EMBL/GenBank/DDBJ databases">
        <title>Evolutionary priming and transition to the ectomycorrhizal habit in an iconic lineage of mushroom-forming fungi: is preadaptation a requirement?</title>
        <authorList>
            <consortium name="DOE Joint Genome Institute"/>
            <person name="Looney B.P."/>
            <person name="Miyauchi S."/>
            <person name="Morin E."/>
            <person name="Drula E."/>
            <person name="Courty P.E."/>
            <person name="Chicoki N."/>
            <person name="Fauchery L."/>
            <person name="Kohler A."/>
            <person name="Kuo A."/>
            <person name="LaButti K."/>
            <person name="Pangilinan J."/>
            <person name="Lipzen A."/>
            <person name="Riley R."/>
            <person name="Andreopoulos W."/>
            <person name="He G."/>
            <person name="Johnson J."/>
            <person name="Barry K.W."/>
            <person name="Grigoriev I.V."/>
            <person name="Nagy L."/>
            <person name="Hibbett D."/>
            <person name="Henrissat B."/>
            <person name="Matheny P.B."/>
            <person name="Labbe J."/>
            <person name="Martin A.F."/>
        </authorList>
    </citation>
    <scope>NUCLEOTIDE SEQUENCE</scope>
    <source>
        <strain evidence="1">BPL698</strain>
    </source>
</reference>
<feature type="non-terminal residue" evidence="1">
    <location>
        <position position="420"/>
    </location>
</feature>
<organism evidence="1 2">
    <name type="scientific">Russula earlei</name>
    <dbReference type="NCBI Taxonomy" id="71964"/>
    <lineage>
        <taxon>Eukaryota</taxon>
        <taxon>Fungi</taxon>
        <taxon>Dikarya</taxon>
        <taxon>Basidiomycota</taxon>
        <taxon>Agaricomycotina</taxon>
        <taxon>Agaricomycetes</taxon>
        <taxon>Russulales</taxon>
        <taxon>Russulaceae</taxon>
        <taxon>Russula</taxon>
    </lineage>
</organism>
<dbReference type="Proteomes" id="UP001207468">
    <property type="component" value="Unassembled WGS sequence"/>
</dbReference>
<keyword evidence="2" id="KW-1185">Reference proteome</keyword>
<protein>
    <submittedName>
        <fullName evidence="1">Uncharacterized protein</fullName>
    </submittedName>
</protein>
<proteinExistence type="predicted"/>
<dbReference type="EMBL" id="JAGFNK010000045">
    <property type="protein sequence ID" value="KAI9510288.1"/>
    <property type="molecule type" value="Genomic_DNA"/>
</dbReference>
<comment type="caution">
    <text evidence="1">The sequence shown here is derived from an EMBL/GenBank/DDBJ whole genome shotgun (WGS) entry which is preliminary data.</text>
</comment>
<evidence type="ECO:0000313" key="2">
    <source>
        <dbReference type="Proteomes" id="UP001207468"/>
    </source>
</evidence>
<evidence type="ECO:0000313" key="1">
    <source>
        <dbReference type="EMBL" id="KAI9510288.1"/>
    </source>
</evidence>
<name>A0ACC0UEZ5_9AGAM</name>